<dbReference type="PANTHER" id="PTHR30561">
    <property type="entry name" value="SMR FAMILY PROTON-DEPENDENT DRUG EFFLUX TRANSPORTER SUGE"/>
    <property type="match status" value="1"/>
</dbReference>
<dbReference type="InterPro" id="IPR000390">
    <property type="entry name" value="Small_drug/metabolite_transptr"/>
</dbReference>
<dbReference type="InterPro" id="IPR037185">
    <property type="entry name" value="EmrE-like"/>
</dbReference>
<keyword evidence="3" id="KW-1003">Cell membrane</keyword>
<dbReference type="RefSeq" id="WP_123067280.1">
    <property type="nucleotide sequence ID" value="NZ_RIAS01000027.1"/>
</dbReference>
<feature type="transmembrane region" description="Helical" evidence="8">
    <location>
        <begin position="58"/>
        <end position="78"/>
    </location>
</feature>
<gene>
    <name evidence="9" type="ORF">EC604_28010</name>
</gene>
<evidence type="ECO:0000313" key="9">
    <source>
        <dbReference type="EMBL" id="KAA8787683.1"/>
    </source>
</evidence>
<keyword evidence="4 7" id="KW-0812">Transmembrane</keyword>
<comment type="subcellular location">
    <subcellularLocation>
        <location evidence="1 7">Cell membrane</location>
        <topology evidence="1 7">Multi-pass membrane protein</topology>
    </subcellularLocation>
</comment>
<evidence type="ECO:0000256" key="6">
    <source>
        <dbReference type="ARBA" id="ARBA00023136"/>
    </source>
</evidence>
<proteinExistence type="inferred from homology"/>
<evidence type="ECO:0000256" key="8">
    <source>
        <dbReference type="SAM" id="Phobius"/>
    </source>
</evidence>
<evidence type="ECO:0000256" key="5">
    <source>
        <dbReference type="ARBA" id="ARBA00022989"/>
    </source>
</evidence>
<dbReference type="Gene3D" id="1.10.3730.20">
    <property type="match status" value="1"/>
</dbReference>
<dbReference type="FunFam" id="1.10.3730.20:FF:000001">
    <property type="entry name" value="Quaternary ammonium compound resistance transporter SugE"/>
    <property type="match status" value="1"/>
</dbReference>
<dbReference type="EMBL" id="RIAS01000027">
    <property type="protein sequence ID" value="KAA8787683.1"/>
    <property type="molecule type" value="Genomic_DNA"/>
</dbReference>
<keyword evidence="2" id="KW-0813">Transport</keyword>
<dbReference type="Proteomes" id="UP000323664">
    <property type="component" value="Unassembled WGS sequence"/>
</dbReference>
<dbReference type="Pfam" id="PF00893">
    <property type="entry name" value="Multi_Drug_Res"/>
    <property type="match status" value="1"/>
</dbReference>
<dbReference type="AlphaFoldDB" id="A0A5M9X295"/>
<evidence type="ECO:0000256" key="7">
    <source>
        <dbReference type="RuleBase" id="RU003942"/>
    </source>
</evidence>
<comment type="caution">
    <text evidence="9">The sequence shown here is derived from an EMBL/GenBank/DDBJ whole genome shotgun (WGS) entry which is preliminary data.</text>
</comment>
<dbReference type="GO" id="GO:0022857">
    <property type="term" value="F:transmembrane transporter activity"/>
    <property type="evidence" value="ECO:0007669"/>
    <property type="project" value="InterPro"/>
</dbReference>
<feature type="transmembrane region" description="Helical" evidence="8">
    <location>
        <begin position="29"/>
        <end position="46"/>
    </location>
</feature>
<evidence type="ECO:0000256" key="4">
    <source>
        <dbReference type="ARBA" id="ARBA00022692"/>
    </source>
</evidence>
<sequence length="113" mass="12214">MAWLYLIIGGLLEVGWALGLSYSDGFTKIGVVIPTLILMALSFFCFSKALSVLPVSTAYTVFTGFGAFGTAAVGMLFLGDEVSVLKIFFVITLITCIMGLKFISNKPEREEVN</sequence>
<dbReference type="InterPro" id="IPR045324">
    <property type="entry name" value="Small_multidrug_res"/>
</dbReference>
<evidence type="ECO:0000256" key="2">
    <source>
        <dbReference type="ARBA" id="ARBA00022448"/>
    </source>
</evidence>
<comment type="similarity">
    <text evidence="7">Belongs to the drug/metabolite transporter (DMT) superfamily. Small multidrug resistance (SMR) (TC 2.A.7.1) family.</text>
</comment>
<accession>A0A5M9X295</accession>
<feature type="transmembrane region" description="Helical" evidence="8">
    <location>
        <begin position="84"/>
        <end position="103"/>
    </location>
</feature>
<evidence type="ECO:0000256" key="3">
    <source>
        <dbReference type="ARBA" id="ARBA00022475"/>
    </source>
</evidence>
<dbReference type="OrthoDB" id="21828at2"/>
<organism evidence="9 10">
    <name type="scientific">Paenibacillus amylolyticus</name>
    <dbReference type="NCBI Taxonomy" id="1451"/>
    <lineage>
        <taxon>Bacteria</taxon>
        <taxon>Bacillati</taxon>
        <taxon>Bacillota</taxon>
        <taxon>Bacilli</taxon>
        <taxon>Bacillales</taxon>
        <taxon>Paenibacillaceae</taxon>
        <taxon>Paenibacillus</taxon>
    </lineage>
</organism>
<keyword evidence="5 8" id="KW-1133">Transmembrane helix</keyword>
<name>A0A5M9X295_PAEAM</name>
<evidence type="ECO:0000256" key="1">
    <source>
        <dbReference type="ARBA" id="ARBA00004651"/>
    </source>
</evidence>
<dbReference type="PANTHER" id="PTHR30561:SF0">
    <property type="entry name" value="GUANIDINIUM EXPORTER"/>
    <property type="match status" value="1"/>
</dbReference>
<dbReference type="SUPFAM" id="SSF103481">
    <property type="entry name" value="Multidrug resistance efflux transporter EmrE"/>
    <property type="match status" value="1"/>
</dbReference>
<evidence type="ECO:0000313" key="10">
    <source>
        <dbReference type="Proteomes" id="UP000323664"/>
    </source>
</evidence>
<reference evidence="9 10" key="1">
    <citation type="journal article" date="2019" name="J. Ind. Microbiol. Biotechnol.">
        <title>Paenibacillus amylolyticus 27C64 has a diverse set of carbohydrate-active enzymes and complete pectin deconstruction system.</title>
        <authorList>
            <person name="Keggi C."/>
            <person name="Doran-Peterson J."/>
        </authorList>
    </citation>
    <scope>NUCLEOTIDE SEQUENCE [LARGE SCALE GENOMIC DNA]</scope>
    <source>
        <strain evidence="9 10">27C64</strain>
    </source>
</reference>
<dbReference type="GO" id="GO:0005886">
    <property type="term" value="C:plasma membrane"/>
    <property type="evidence" value="ECO:0007669"/>
    <property type="project" value="UniProtKB-SubCell"/>
</dbReference>
<protein>
    <submittedName>
        <fullName evidence="9">Multidrug efflux SMR transporter</fullName>
    </submittedName>
</protein>
<keyword evidence="6 8" id="KW-0472">Membrane</keyword>